<accession>A0ABZ0B8Z7</accession>
<proteinExistence type="predicted"/>
<feature type="region of interest" description="Disordered" evidence="1">
    <location>
        <begin position="1"/>
        <end position="69"/>
    </location>
</feature>
<feature type="compositionally biased region" description="Acidic residues" evidence="1">
    <location>
        <begin position="34"/>
        <end position="45"/>
    </location>
</feature>
<organism evidence="2 3">
    <name type="scientific">Stakelama saccharophila</name>
    <dbReference type="NCBI Taxonomy" id="3075605"/>
    <lineage>
        <taxon>Bacteria</taxon>
        <taxon>Pseudomonadati</taxon>
        <taxon>Pseudomonadota</taxon>
        <taxon>Alphaproteobacteria</taxon>
        <taxon>Sphingomonadales</taxon>
        <taxon>Sphingomonadaceae</taxon>
        <taxon>Stakelama</taxon>
    </lineage>
</organism>
<keyword evidence="3" id="KW-1185">Reference proteome</keyword>
<evidence type="ECO:0000256" key="1">
    <source>
        <dbReference type="SAM" id="MobiDB-lite"/>
    </source>
</evidence>
<protein>
    <recommendedName>
        <fullName evidence="4">Sugar ABC transporter ATP-binding protein</fullName>
    </recommendedName>
</protein>
<evidence type="ECO:0000313" key="2">
    <source>
        <dbReference type="EMBL" id="WNO53727.1"/>
    </source>
</evidence>
<evidence type="ECO:0000313" key="3">
    <source>
        <dbReference type="Proteomes" id="UP001302249"/>
    </source>
</evidence>
<dbReference type="Proteomes" id="UP001302249">
    <property type="component" value="Chromosome"/>
</dbReference>
<sequence length="69" mass="7087">MAENKQGIAGPKQDEDLKDNPGIGQSKGAYASGEELDDAEGDNTVEGDVGNDPQADGSVDPDRLGRTNG</sequence>
<evidence type="ECO:0008006" key="4">
    <source>
        <dbReference type="Google" id="ProtNLM"/>
    </source>
</evidence>
<feature type="compositionally biased region" description="Basic and acidic residues" evidence="1">
    <location>
        <begin position="60"/>
        <end position="69"/>
    </location>
</feature>
<dbReference type="EMBL" id="CP135076">
    <property type="protein sequence ID" value="WNO53727.1"/>
    <property type="molecule type" value="Genomic_DNA"/>
</dbReference>
<name>A0ABZ0B8Z7_9SPHN</name>
<gene>
    <name evidence="2" type="ORF">RPR59_00200</name>
</gene>
<dbReference type="RefSeq" id="WP_313915460.1">
    <property type="nucleotide sequence ID" value="NZ_CP135076.1"/>
</dbReference>
<reference evidence="2 3" key="1">
    <citation type="submission" date="2023-09" db="EMBL/GenBank/DDBJ databases">
        <authorList>
            <person name="Rey-Velasco X."/>
        </authorList>
    </citation>
    <scope>NUCLEOTIDE SEQUENCE [LARGE SCALE GENOMIC DNA]</scope>
    <source>
        <strain evidence="2 3">W311</strain>
    </source>
</reference>